<feature type="region of interest" description="Disordered" evidence="2">
    <location>
        <begin position="333"/>
        <end position="377"/>
    </location>
</feature>
<feature type="domain" description="Helicase ATP-binding" evidence="3">
    <location>
        <begin position="1"/>
        <end position="165"/>
    </location>
</feature>
<dbReference type="InterPro" id="IPR027417">
    <property type="entry name" value="P-loop_NTPase"/>
</dbReference>
<dbReference type="AlphaFoldDB" id="A0AAW1Q8D1"/>
<dbReference type="Pfam" id="PF00271">
    <property type="entry name" value="Helicase_C"/>
    <property type="match status" value="1"/>
</dbReference>
<dbReference type="CDD" id="cd18793">
    <property type="entry name" value="SF2_C_SNF"/>
    <property type="match status" value="1"/>
</dbReference>
<comment type="caution">
    <text evidence="5">The sequence shown here is derived from an EMBL/GenBank/DDBJ whole genome shotgun (WGS) entry which is preliminary data.</text>
</comment>
<dbReference type="PANTHER" id="PTHR45629:SF7">
    <property type="entry name" value="DNA EXCISION REPAIR PROTEIN ERCC-6-RELATED"/>
    <property type="match status" value="1"/>
</dbReference>
<accession>A0AAW1Q8D1</accession>
<keyword evidence="6" id="KW-1185">Reference proteome</keyword>
<sequence>MDLNLDEGVGRPSRVKREHRRALVVAPKTLLAHWVKELTLCGLSHCVYEYFGTSQAERDNALRRVMSGRGVLLTTYGMVLHNAAALCQRPRYLIRGGRDEAEEDEGKPLWDFLFCDEGHKIKNPKMQLAQRMRELPVAVRVIISGTPIQNNLMELHTLFDFACEGLLGDARTFKSTVERRIMAGNDKHATQRERETGAAQAAELRAQIAPYFLRREKKEVFKSKDSEPASGTAEGDAGSESSASSGSSAPQPQSMGRKNDLIVWLQLQPLQQRVYEAFLQSEAVKAVFNQTGTALAALTVLKKVCDHPVLLSKRAANLVASAGERIKQRQRDRDLSDFIVDDDDGSQYETGSEGSEGSEDEADRSRASSAGPADDWTEWAAGTSVEEKLLSELTKKGADASCKTSFVMGLLAELVAGGHRTLVFSQSRVMLDILQAAVEARMWRFCRIDGSVSSATERQERVQQFQTSKSIPVFLLTSQVGGLGLTLTAADRVIIVDPSWNPSVDNQSVDRAYRIGQQRDVVVYRLITCGTVEEKIYRKQVFKGALSRSGTEDGLQFRYFSQQELRDLFTIVPEDLIRSQTQQQLHSMHAGQRRTTPELDAHLAFLQALPNYTGISDHDLMFSQKDKHEGPGIASTNSFANAVPGVRQPGSARATPAQRRSAASQGRSMRVGWGPMFPPPAAAMV</sequence>
<protein>
    <submittedName>
        <fullName evidence="5">Uncharacterized protein</fullName>
    </submittedName>
</protein>
<evidence type="ECO:0000259" key="3">
    <source>
        <dbReference type="PROSITE" id="PS51192"/>
    </source>
</evidence>
<evidence type="ECO:0000256" key="1">
    <source>
        <dbReference type="ARBA" id="ARBA00022801"/>
    </source>
</evidence>
<reference evidence="5 6" key="1">
    <citation type="journal article" date="2024" name="Nat. Commun.">
        <title>Phylogenomics reveals the evolutionary origins of lichenization in chlorophyte algae.</title>
        <authorList>
            <person name="Puginier C."/>
            <person name="Libourel C."/>
            <person name="Otte J."/>
            <person name="Skaloud P."/>
            <person name="Haon M."/>
            <person name="Grisel S."/>
            <person name="Petersen M."/>
            <person name="Berrin J.G."/>
            <person name="Delaux P.M."/>
            <person name="Dal Grande F."/>
            <person name="Keller J."/>
        </authorList>
    </citation>
    <scope>NUCLEOTIDE SEQUENCE [LARGE SCALE GENOMIC DNA]</scope>
    <source>
        <strain evidence="5 6">SAG 2043</strain>
    </source>
</reference>
<dbReference type="GO" id="GO:0015616">
    <property type="term" value="F:DNA translocase activity"/>
    <property type="evidence" value="ECO:0007669"/>
    <property type="project" value="TreeGrafter"/>
</dbReference>
<dbReference type="GO" id="GO:0005524">
    <property type="term" value="F:ATP binding"/>
    <property type="evidence" value="ECO:0007669"/>
    <property type="project" value="InterPro"/>
</dbReference>
<dbReference type="InterPro" id="IPR050496">
    <property type="entry name" value="SNF2_RAD54_helicase_repair"/>
</dbReference>
<dbReference type="PROSITE" id="PS51192">
    <property type="entry name" value="HELICASE_ATP_BIND_1"/>
    <property type="match status" value="1"/>
</dbReference>
<keyword evidence="1" id="KW-0378">Hydrolase</keyword>
<evidence type="ECO:0000256" key="2">
    <source>
        <dbReference type="SAM" id="MobiDB-lite"/>
    </source>
</evidence>
<dbReference type="SMART" id="SM00490">
    <property type="entry name" value="HELICc"/>
    <property type="match status" value="1"/>
</dbReference>
<dbReference type="EMBL" id="JALJOR010000005">
    <property type="protein sequence ID" value="KAK9816584.1"/>
    <property type="molecule type" value="Genomic_DNA"/>
</dbReference>
<dbReference type="SUPFAM" id="SSF52540">
    <property type="entry name" value="P-loop containing nucleoside triphosphate hydrolases"/>
    <property type="match status" value="2"/>
</dbReference>
<dbReference type="Gene3D" id="3.40.50.10810">
    <property type="entry name" value="Tandem AAA-ATPase domain"/>
    <property type="match status" value="1"/>
</dbReference>
<organism evidence="5 6">
    <name type="scientific">[Myrmecia] bisecta</name>
    <dbReference type="NCBI Taxonomy" id="41462"/>
    <lineage>
        <taxon>Eukaryota</taxon>
        <taxon>Viridiplantae</taxon>
        <taxon>Chlorophyta</taxon>
        <taxon>core chlorophytes</taxon>
        <taxon>Trebouxiophyceae</taxon>
        <taxon>Trebouxiales</taxon>
        <taxon>Trebouxiaceae</taxon>
        <taxon>Myrmecia</taxon>
    </lineage>
</organism>
<dbReference type="Pfam" id="PF00176">
    <property type="entry name" value="SNF2-rel_dom"/>
    <property type="match status" value="1"/>
</dbReference>
<feature type="domain" description="Helicase C-terminal" evidence="4">
    <location>
        <begin position="409"/>
        <end position="566"/>
    </location>
</feature>
<dbReference type="InterPro" id="IPR000330">
    <property type="entry name" value="SNF2_N"/>
</dbReference>
<dbReference type="Proteomes" id="UP001489004">
    <property type="component" value="Unassembled WGS sequence"/>
</dbReference>
<gene>
    <name evidence="5" type="ORF">WJX72_002280</name>
</gene>
<evidence type="ECO:0000313" key="5">
    <source>
        <dbReference type="EMBL" id="KAK9816584.1"/>
    </source>
</evidence>
<dbReference type="PROSITE" id="PS51194">
    <property type="entry name" value="HELICASE_CTER"/>
    <property type="match status" value="1"/>
</dbReference>
<feature type="compositionally biased region" description="Low complexity" evidence="2">
    <location>
        <begin position="229"/>
        <end position="249"/>
    </location>
</feature>
<name>A0AAW1Q8D1_9CHLO</name>
<proteinExistence type="predicted"/>
<evidence type="ECO:0000313" key="6">
    <source>
        <dbReference type="Proteomes" id="UP001489004"/>
    </source>
</evidence>
<dbReference type="GO" id="GO:0016787">
    <property type="term" value="F:hydrolase activity"/>
    <property type="evidence" value="ECO:0007669"/>
    <property type="project" value="UniProtKB-KW"/>
</dbReference>
<feature type="region of interest" description="Disordered" evidence="2">
    <location>
        <begin position="644"/>
        <end position="674"/>
    </location>
</feature>
<dbReference type="InterPro" id="IPR014001">
    <property type="entry name" value="Helicase_ATP-bd"/>
</dbReference>
<feature type="region of interest" description="Disordered" evidence="2">
    <location>
        <begin position="220"/>
        <end position="255"/>
    </location>
</feature>
<dbReference type="InterPro" id="IPR049730">
    <property type="entry name" value="SNF2/RAD54-like_C"/>
</dbReference>
<dbReference type="PANTHER" id="PTHR45629">
    <property type="entry name" value="SNF2/RAD54 FAMILY MEMBER"/>
    <property type="match status" value="1"/>
</dbReference>
<dbReference type="InterPro" id="IPR001650">
    <property type="entry name" value="Helicase_C-like"/>
</dbReference>
<dbReference type="Gene3D" id="3.40.50.300">
    <property type="entry name" value="P-loop containing nucleotide triphosphate hydrolases"/>
    <property type="match status" value="1"/>
</dbReference>
<dbReference type="Gene3D" id="1.20.120.850">
    <property type="entry name" value="SWI2/SNF2 ATPases, N-terminal domain"/>
    <property type="match status" value="1"/>
</dbReference>
<evidence type="ECO:0000259" key="4">
    <source>
        <dbReference type="PROSITE" id="PS51194"/>
    </source>
</evidence>
<dbReference type="InterPro" id="IPR038718">
    <property type="entry name" value="SNF2-like_sf"/>
</dbReference>